<evidence type="ECO:0000313" key="2">
    <source>
        <dbReference type="EMBL" id="KZV92328.1"/>
    </source>
</evidence>
<protein>
    <recommendedName>
        <fullName evidence="1">F-box domain-containing protein</fullName>
    </recommendedName>
</protein>
<evidence type="ECO:0000313" key="3">
    <source>
        <dbReference type="Proteomes" id="UP000077266"/>
    </source>
</evidence>
<dbReference type="PROSITE" id="PS50181">
    <property type="entry name" value="FBOX"/>
    <property type="match status" value="1"/>
</dbReference>
<name>A0A165HQT3_EXIGL</name>
<organism evidence="2 3">
    <name type="scientific">Exidia glandulosa HHB12029</name>
    <dbReference type="NCBI Taxonomy" id="1314781"/>
    <lineage>
        <taxon>Eukaryota</taxon>
        <taxon>Fungi</taxon>
        <taxon>Dikarya</taxon>
        <taxon>Basidiomycota</taxon>
        <taxon>Agaricomycotina</taxon>
        <taxon>Agaricomycetes</taxon>
        <taxon>Auriculariales</taxon>
        <taxon>Exidiaceae</taxon>
        <taxon>Exidia</taxon>
    </lineage>
</organism>
<dbReference type="AlphaFoldDB" id="A0A165HQT3"/>
<evidence type="ECO:0000259" key="1">
    <source>
        <dbReference type="PROSITE" id="PS50181"/>
    </source>
</evidence>
<dbReference type="Proteomes" id="UP000077266">
    <property type="component" value="Unassembled WGS sequence"/>
</dbReference>
<dbReference type="OrthoDB" id="5351126at2759"/>
<feature type="domain" description="F-box" evidence="1">
    <location>
        <begin position="1"/>
        <end position="43"/>
    </location>
</feature>
<accession>A0A165HQT3</accession>
<dbReference type="InterPro" id="IPR001810">
    <property type="entry name" value="F-box_dom"/>
</dbReference>
<dbReference type="EMBL" id="KV426010">
    <property type="protein sequence ID" value="KZV92328.1"/>
    <property type="molecule type" value="Genomic_DNA"/>
</dbReference>
<keyword evidence="3" id="KW-1185">Reference proteome</keyword>
<dbReference type="InParanoid" id="A0A165HQT3"/>
<reference evidence="2 3" key="1">
    <citation type="journal article" date="2016" name="Mol. Biol. Evol.">
        <title>Comparative Genomics of Early-Diverging Mushroom-Forming Fungi Provides Insights into the Origins of Lignocellulose Decay Capabilities.</title>
        <authorList>
            <person name="Nagy L.G."/>
            <person name="Riley R."/>
            <person name="Tritt A."/>
            <person name="Adam C."/>
            <person name="Daum C."/>
            <person name="Floudas D."/>
            <person name="Sun H."/>
            <person name="Yadav J.S."/>
            <person name="Pangilinan J."/>
            <person name="Larsson K.H."/>
            <person name="Matsuura K."/>
            <person name="Barry K."/>
            <person name="Labutti K."/>
            <person name="Kuo R."/>
            <person name="Ohm R.A."/>
            <person name="Bhattacharya S.S."/>
            <person name="Shirouzu T."/>
            <person name="Yoshinaga Y."/>
            <person name="Martin F.M."/>
            <person name="Grigoriev I.V."/>
            <person name="Hibbett D.S."/>
        </authorList>
    </citation>
    <scope>NUCLEOTIDE SEQUENCE [LARGE SCALE GENOMIC DNA]</scope>
    <source>
        <strain evidence="2 3">HHB12029</strain>
    </source>
</reference>
<dbReference type="InterPro" id="IPR036047">
    <property type="entry name" value="F-box-like_dom_sf"/>
</dbReference>
<gene>
    <name evidence="2" type="ORF">EXIGLDRAFT_718421</name>
</gene>
<sequence length="374" mass="42297">MSSLPVELYTEIARYLDRSDLAALSASTQTLHALATPLLYRHIAFSNYASLEHFFSPFRHIAFREPSVGQLFSLLQTLGDCAADVARFVQHLELDWAGDNDKPTPIMSMLNSDLRRMSGLTYLFVNRLERFDCLFEDVTLPALRECHITHWGTLDRGFLARHPHLKRLSLAAWYSHPGPLRPPMPQGLECLRMSNARYALDLLKGLPHGKDAKLARIDLSVTGRRREQGVWSEILRLVQNSFPTLSQVNIVGGWYAMRIFQHARPTFGYATRACVSCCNPLESVSLSEVEVRDMFISVAPAYPSVRTLDLLSGIGGFGLSYRDIARLVQETDGFGHVELIIFEDGTAYSRNGNGDFELLPTRMDDYLQFPWKNL</sequence>
<dbReference type="SUPFAM" id="SSF81383">
    <property type="entry name" value="F-box domain"/>
    <property type="match status" value="1"/>
</dbReference>
<proteinExistence type="predicted"/>